<evidence type="ECO:0000313" key="3">
    <source>
        <dbReference type="Proteomes" id="UP000636709"/>
    </source>
</evidence>
<sequence length="284" mass="31092">MDALTSSPKLHLPVQSSLLPPPLRKWRIVAEGDARPASSVQEQLYRMPRTQERLGSGSPPDQCHKARIPCITDSSGDLLPLPFTYSRARLELSPRASIAAAQFNPLAEGSIDGDLEVASCTIPVVNGGVGRLGNGNTKKKKMVVCQRGRMGLSGPAEQRPVILPPLEAGGIRCSVPRHRGLRQGAQQPNYATWNGQTAECSHRPRSKRHNWHPHHLNAPAWVTSSRYLLGEWGTRRTAAAPPLSRRSNAHEHGQRRRTLRVKVPAAPPPTVAPLTHPAKSFKFL</sequence>
<evidence type="ECO:0000313" key="2">
    <source>
        <dbReference type="EMBL" id="KAF8672454.1"/>
    </source>
</evidence>
<proteinExistence type="predicted"/>
<organism evidence="2 3">
    <name type="scientific">Digitaria exilis</name>
    <dbReference type="NCBI Taxonomy" id="1010633"/>
    <lineage>
        <taxon>Eukaryota</taxon>
        <taxon>Viridiplantae</taxon>
        <taxon>Streptophyta</taxon>
        <taxon>Embryophyta</taxon>
        <taxon>Tracheophyta</taxon>
        <taxon>Spermatophyta</taxon>
        <taxon>Magnoliopsida</taxon>
        <taxon>Liliopsida</taxon>
        <taxon>Poales</taxon>
        <taxon>Poaceae</taxon>
        <taxon>PACMAD clade</taxon>
        <taxon>Panicoideae</taxon>
        <taxon>Panicodae</taxon>
        <taxon>Paniceae</taxon>
        <taxon>Anthephorinae</taxon>
        <taxon>Digitaria</taxon>
    </lineage>
</organism>
<accession>A0A835EC11</accession>
<gene>
    <name evidence="2" type="ORF">HU200_049666</name>
</gene>
<protein>
    <submittedName>
        <fullName evidence="2">Uncharacterized protein</fullName>
    </submittedName>
</protein>
<evidence type="ECO:0000256" key="1">
    <source>
        <dbReference type="SAM" id="MobiDB-lite"/>
    </source>
</evidence>
<comment type="caution">
    <text evidence="2">The sequence shown here is derived from an EMBL/GenBank/DDBJ whole genome shotgun (WGS) entry which is preliminary data.</text>
</comment>
<dbReference type="AntiFam" id="ANF00039">
    <property type="entry name" value="Antisense to SRP RNA"/>
</dbReference>
<reference evidence="2" key="1">
    <citation type="submission" date="2020-07" db="EMBL/GenBank/DDBJ databases">
        <title>Genome sequence and genetic diversity analysis of an under-domesticated orphan crop, white fonio (Digitaria exilis).</title>
        <authorList>
            <person name="Bennetzen J.L."/>
            <person name="Chen S."/>
            <person name="Ma X."/>
            <person name="Wang X."/>
            <person name="Yssel A.E.J."/>
            <person name="Chaluvadi S.R."/>
            <person name="Johnson M."/>
            <person name="Gangashetty P."/>
            <person name="Hamidou F."/>
            <person name="Sanogo M.D."/>
            <person name="Zwaenepoel A."/>
            <person name="Wallace J."/>
            <person name="Van De Peer Y."/>
            <person name="Van Deynze A."/>
        </authorList>
    </citation>
    <scope>NUCLEOTIDE SEQUENCE</scope>
    <source>
        <tissue evidence="2">Leaves</tissue>
    </source>
</reference>
<dbReference type="EMBL" id="JACEFO010002221">
    <property type="protein sequence ID" value="KAF8672454.1"/>
    <property type="molecule type" value="Genomic_DNA"/>
</dbReference>
<dbReference type="Proteomes" id="UP000636709">
    <property type="component" value="Unassembled WGS sequence"/>
</dbReference>
<keyword evidence="3" id="KW-1185">Reference proteome</keyword>
<name>A0A835EC11_9POAL</name>
<feature type="region of interest" description="Disordered" evidence="1">
    <location>
        <begin position="239"/>
        <end position="276"/>
    </location>
</feature>
<dbReference type="AlphaFoldDB" id="A0A835EC11"/>